<dbReference type="Gene3D" id="3.90.1570.10">
    <property type="entry name" value="tt1808, chain A"/>
    <property type="match status" value="1"/>
</dbReference>
<dbReference type="EMBL" id="JAGGMS010000001">
    <property type="protein sequence ID" value="MBP2178987.1"/>
    <property type="molecule type" value="Genomic_DNA"/>
</dbReference>
<gene>
    <name evidence="2" type="ORF">JOM49_000513</name>
</gene>
<keyword evidence="2" id="KW-0255">Endonuclease</keyword>
<feature type="domain" description="Putative restriction endonuclease" evidence="1">
    <location>
        <begin position="21"/>
        <end position="188"/>
    </location>
</feature>
<sequence>MTALPEPVPQPLEVDHLLTVAEYAALGETEHGYTELQEGRLLRPPSPRPAHNIASFHLAKQLAGQLPDHLVVVQDIDIDLELAGPEEPGFSRRPELIVAELAGVRRAEESGQLICAKDVLLVIEIVSPSSRRTDTVIKHGEYADAGIPHYWIVDLSAPMSLTACHLAPGFGYQNAPEVSGRTTLPEPFPLEIDLGQLSR</sequence>
<protein>
    <submittedName>
        <fullName evidence="2">Uma2 family endonuclease</fullName>
    </submittedName>
</protein>
<accession>A0ABS4PHU6</accession>
<name>A0ABS4PHU6_9PSEU</name>
<dbReference type="InterPro" id="IPR012296">
    <property type="entry name" value="Nuclease_put_TT1808"/>
</dbReference>
<evidence type="ECO:0000313" key="3">
    <source>
        <dbReference type="Proteomes" id="UP000741013"/>
    </source>
</evidence>
<dbReference type="InterPro" id="IPR008538">
    <property type="entry name" value="Uma2"/>
</dbReference>
<dbReference type="Pfam" id="PF05685">
    <property type="entry name" value="Uma2"/>
    <property type="match status" value="1"/>
</dbReference>
<organism evidence="2 3">
    <name type="scientific">Amycolatopsis magusensis</name>
    <dbReference type="NCBI Taxonomy" id="882444"/>
    <lineage>
        <taxon>Bacteria</taxon>
        <taxon>Bacillati</taxon>
        <taxon>Actinomycetota</taxon>
        <taxon>Actinomycetes</taxon>
        <taxon>Pseudonocardiales</taxon>
        <taxon>Pseudonocardiaceae</taxon>
        <taxon>Amycolatopsis</taxon>
    </lineage>
</organism>
<dbReference type="InterPro" id="IPR011335">
    <property type="entry name" value="Restrct_endonuc-II-like"/>
</dbReference>
<comment type="caution">
    <text evidence="2">The sequence shown here is derived from an EMBL/GenBank/DDBJ whole genome shotgun (WGS) entry which is preliminary data.</text>
</comment>
<dbReference type="Proteomes" id="UP000741013">
    <property type="component" value="Unassembled WGS sequence"/>
</dbReference>
<evidence type="ECO:0000313" key="2">
    <source>
        <dbReference type="EMBL" id="MBP2178987.1"/>
    </source>
</evidence>
<keyword evidence="3" id="KW-1185">Reference proteome</keyword>
<keyword evidence="2" id="KW-0540">Nuclease</keyword>
<dbReference type="RefSeq" id="WP_209662718.1">
    <property type="nucleotide sequence ID" value="NZ_JAGGMS010000001.1"/>
</dbReference>
<dbReference type="GO" id="GO:0004519">
    <property type="term" value="F:endonuclease activity"/>
    <property type="evidence" value="ECO:0007669"/>
    <property type="project" value="UniProtKB-KW"/>
</dbReference>
<proteinExistence type="predicted"/>
<keyword evidence="2" id="KW-0378">Hydrolase</keyword>
<dbReference type="CDD" id="cd06260">
    <property type="entry name" value="DUF820-like"/>
    <property type="match status" value="1"/>
</dbReference>
<reference evidence="2 3" key="1">
    <citation type="submission" date="2021-03" db="EMBL/GenBank/DDBJ databases">
        <title>Sequencing the genomes of 1000 actinobacteria strains.</title>
        <authorList>
            <person name="Klenk H.-P."/>
        </authorList>
    </citation>
    <scope>NUCLEOTIDE SEQUENCE [LARGE SCALE GENOMIC DNA]</scope>
    <source>
        <strain evidence="2 3">DSM 45510</strain>
    </source>
</reference>
<dbReference type="PANTHER" id="PTHR35400:SF3">
    <property type="entry name" value="SLL1072 PROTEIN"/>
    <property type="match status" value="1"/>
</dbReference>
<dbReference type="PANTHER" id="PTHR35400">
    <property type="entry name" value="SLR1083 PROTEIN"/>
    <property type="match status" value="1"/>
</dbReference>
<dbReference type="SUPFAM" id="SSF52980">
    <property type="entry name" value="Restriction endonuclease-like"/>
    <property type="match status" value="1"/>
</dbReference>
<evidence type="ECO:0000259" key="1">
    <source>
        <dbReference type="Pfam" id="PF05685"/>
    </source>
</evidence>